<gene>
    <name evidence="1" type="ORF">GOODEAATRI_024526</name>
</gene>
<reference evidence="1 2" key="1">
    <citation type="submission" date="2021-06" db="EMBL/GenBank/DDBJ databases">
        <authorList>
            <person name="Palmer J.M."/>
        </authorList>
    </citation>
    <scope>NUCLEOTIDE SEQUENCE [LARGE SCALE GENOMIC DNA]</scope>
    <source>
        <strain evidence="1 2">GA_2019</strain>
        <tissue evidence="1">Muscle</tissue>
    </source>
</reference>
<organism evidence="1 2">
    <name type="scientific">Goodea atripinnis</name>
    <dbReference type="NCBI Taxonomy" id="208336"/>
    <lineage>
        <taxon>Eukaryota</taxon>
        <taxon>Metazoa</taxon>
        <taxon>Chordata</taxon>
        <taxon>Craniata</taxon>
        <taxon>Vertebrata</taxon>
        <taxon>Euteleostomi</taxon>
        <taxon>Actinopterygii</taxon>
        <taxon>Neopterygii</taxon>
        <taxon>Teleostei</taxon>
        <taxon>Neoteleostei</taxon>
        <taxon>Acanthomorphata</taxon>
        <taxon>Ovalentaria</taxon>
        <taxon>Atherinomorphae</taxon>
        <taxon>Cyprinodontiformes</taxon>
        <taxon>Goodeidae</taxon>
        <taxon>Goodea</taxon>
    </lineage>
</organism>
<comment type="caution">
    <text evidence="1">The sequence shown here is derived from an EMBL/GenBank/DDBJ whole genome shotgun (WGS) entry which is preliminary data.</text>
</comment>
<sequence length="99" mass="10744">MPPPPEAADGLPESLQGQPVVLLHGLTELLPGPGFLPLPLPWPGPRHAWPHGTCQPPQKSHKPTTADRTPFSAPALYLVYLEKPEEQMQFLPVFSALLG</sequence>
<evidence type="ECO:0000313" key="2">
    <source>
        <dbReference type="Proteomes" id="UP001476798"/>
    </source>
</evidence>
<accession>A0ABV0MKE7</accession>
<name>A0ABV0MKE7_9TELE</name>
<protein>
    <submittedName>
        <fullName evidence="1">Uncharacterized protein</fullName>
    </submittedName>
</protein>
<dbReference type="EMBL" id="JAHRIO010002755">
    <property type="protein sequence ID" value="MEQ2159585.1"/>
    <property type="molecule type" value="Genomic_DNA"/>
</dbReference>
<keyword evidence="2" id="KW-1185">Reference proteome</keyword>
<dbReference type="Proteomes" id="UP001476798">
    <property type="component" value="Unassembled WGS sequence"/>
</dbReference>
<proteinExistence type="predicted"/>
<evidence type="ECO:0000313" key="1">
    <source>
        <dbReference type="EMBL" id="MEQ2159585.1"/>
    </source>
</evidence>